<dbReference type="Gene3D" id="1.10.10.60">
    <property type="entry name" value="Homeodomain-like"/>
    <property type="match status" value="2"/>
</dbReference>
<evidence type="ECO:0000259" key="10">
    <source>
        <dbReference type="PROSITE" id="PS50109"/>
    </source>
</evidence>
<gene>
    <name evidence="12" type="ORF">SAMN04489864_10412</name>
</gene>
<dbReference type="GO" id="GO:0000155">
    <property type="term" value="F:phosphorelay sensor kinase activity"/>
    <property type="evidence" value="ECO:0007669"/>
    <property type="project" value="InterPro"/>
</dbReference>
<dbReference type="Proteomes" id="UP000199666">
    <property type="component" value="Unassembled WGS sequence"/>
</dbReference>
<dbReference type="InterPro" id="IPR011123">
    <property type="entry name" value="Y_Y_Y"/>
</dbReference>
<dbReference type="InterPro" id="IPR018062">
    <property type="entry name" value="HTH_AraC-typ_CS"/>
</dbReference>
<dbReference type="SUPFAM" id="SSF101898">
    <property type="entry name" value="NHL repeat"/>
    <property type="match status" value="1"/>
</dbReference>
<evidence type="ECO:0000256" key="1">
    <source>
        <dbReference type="ARBA" id="ARBA00000085"/>
    </source>
</evidence>
<dbReference type="InterPro" id="IPR003661">
    <property type="entry name" value="HisK_dim/P_dom"/>
</dbReference>
<keyword evidence="3 7" id="KW-0597">Phosphoprotein</keyword>
<evidence type="ECO:0000256" key="3">
    <source>
        <dbReference type="ARBA" id="ARBA00022553"/>
    </source>
</evidence>
<dbReference type="STRING" id="414048.SAMN04489864_10412"/>
<dbReference type="FunFam" id="2.60.40.10:FF:000791">
    <property type="entry name" value="Two-component system sensor histidine kinase/response regulator"/>
    <property type="match status" value="1"/>
</dbReference>
<evidence type="ECO:0000256" key="2">
    <source>
        <dbReference type="ARBA" id="ARBA00012438"/>
    </source>
</evidence>
<evidence type="ECO:0000313" key="13">
    <source>
        <dbReference type="Proteomes" id="UP000199666"/>
    </source>
</evidence>
<accession>A0A1I2WHV3</accession>
<dbReference type="PROSITE" id="PS50109">
    <property type="entry name" value="HIS_KIN"/>
    <property type="match status" value="1"/>
</dbReference>
<dbReference type="InterPro" id="IPR011110">
    <property type="entry name" value="Reg_prop"/>
</dbReference>
<dbReference type="Gene3D" id="2.60.40.10">
    <property type="entry name" value="Immunoglobulins"/>
    <property type="match status" value="1"/>
</dbReference>
<dbReference type="Pfam" id="PF07494">
    <property type="entry name" value="Reg_prop"/>
    <property type="match status" value="5"/>
</dbReference>
<dbReference type="SMART" id="SM00448">
    <property type="entry name" value="REC"/>
    <property type="match status" value="1"/>
</dbReference>
<dbReference type="CDD" id="cd17574">
    <property type="entry name" value="REC_OmpR"/>
    <property type="match status" value="1"/>
</dbReference>
<dbReference type="InterPro" id="IPR013783">
    <property type="entry name" value="Ig-like_fold"/>
</dbReference>
<dbReference type="SMART" id="SM00388">
    <property type="entry name" value="HisKA"/>
    <property type="match status" value="1"/>
</dbReference>
<dbReference type="InterPro" id="IPR001789">
    <property type="entry name" value="Sig_transdc_resp-reg_receiver"/>
</dbReference>
<dbReference type="PROSITE" id="PS01124">
    <property type="entry name" value="HTH_ARAC_FAMILY_2"/>
    <property type="match status" value="1"/>
</dbReference>
<keyword evidence="8" id="KW-1133">Transmembrane helix</keyword>
<sequence>MVTKKKINHIGLRCLFPFITVLLTILGFSVFAQQKSISFKRLTINDGLSQNTIFCIYQDHRGFMWFATEDGLNRYDGYEFKIFKNEPNQPRSLQNNQVNVIAEDANKQLVVGTAGGLSFFNRETEDFVNIVIPRKDKDLQSSNFVTSLVFDRNYLYVGTYDGLKCYDLKDKKFRDDLVPKGFRESNVQTLYKDNRGKLWISYKSSLKCIDLVTKKEAPLPDAIAKALSKTPSTIRIIKQDNTGDFWFGTEQNGLFYLKGRQNSVVNFRHQPGNKNSLPVDVVRDLYFHEDGTLWIATRKGLCIFDRKGSLFTTYTNDKYNEASLSHRSILKIMPDRQGNIWIGTYAGGVNVYNRANLNFTNIGEQMGSKPGLTNAVVSSILHDRSGGLWIGTEGGGLNYLNRQKQILSSYSLKTKSLVSENLIKSLALDAKGNIWIGAFDGLRYFNTRTKTQTLHVLPYDALYRGRSQIYSLLVDGDGLWVGTNGGGLIYTNPESGEQKIFVADLKNKNGLIGNNVSALVKDGSGNLWIGTLQGLAYLDTKSMKFKRFVHTKSPFSLNNNNVTCLFIDSKGRFWIGTRGGGLHRFDQSKSRFYSYTEREGLHNNVIRAINEDLKGRIWLSTNKGISVFDPSALDKDTTSKLRFKNYSVIDGLQSNQFITNATHRLPNGELLFGGINGITSFFPDQIVSNKLASPVVFTELLINNKPIDYNKEDSPIKKNVDEVRNITLPYDQAYITIKYAMLNYLNTAKNTYAYMLKGFGKDDWHYVKDQRSATYTNLNAGKYVFMVKAANNDGVWNTKIDQIIIHVLPPWYKTWWAYLIYLFIIAGLLYLFYYFSYKTAKLKNELDFEQLSHEKDQELSQRKLTFFTHISHEIKTPLTLIISPIEKLLSTVNDHKLQQQLQLIHRNGERLMRLTHQLLDYRKFETGNMRLQAAEGNMIRFVKEVMVAFQSYAKSKKIHFKLFATQKSIRVWFDRDKMEKVLYNLIANAIKFTPSGGTITLSVLERAGTNSGDAGWVTIAIEDNGVGISPVYLPTIFDQFKHYNVNGINGEGTGIGLSLSKGLVEMHLGKIEVESTPATSTIPGNTIFTVLLPLGNTHLSKEEIIHDYNNSEDIRTYANTEEIQLTETTIAKKQYILNENTSQRLMMLVVEDNPEVLAFVASHFEGDFEVITAVDGIDGCEKATSQLPDIIISDVMMPNFTGTELCEKLKNDQRTSHIPIILLTARETLLYKIEGLETGADDYIVKPFNLKYLEVRIWNLLESRIKLREKYSRDLTLQPTNLAITSIDEKFLERTLRYIEENMADENLSVEGLSKEVGMSKTTLYRKLKALTNQNTNEFIRTVRLNRAAQLLKQQKLNVSEIAYLVGFNDQDYFRKCFKEKFGCTPKAYANQSSEDKS</sequence>
<dbReference type="FunFam" id="1.10.287.130:FF:000045">
    <property type="entry name" value="Two-component system sensor histidine kinase/response regulator"/>
    <property type="match status" value="1"/>
</dbReference>
<dbReference type="EMBL" id="FOPP01000004">
    <property type="protein sequence ID" value="SFG99916.1"/>
    <property type="molecule type" value="Genomic_DNA"/>
</dbReference>
<keyword evidence="8" id="KW-0812">Transmembrane</keyword>
<dbReference type="InterPro" id="IPR003594">
    <property type="entry name" value="HATPase_dom"/>
</dbReference>
<feature type="domain" description="Response regulatory" evidence="11">
    <location>
        <begin position="1146"/>
        <end position="1261"/>
    </location>
</feature>
<dbReference type="InterPro" id="IPR018060">
    <property type="entry name" value="HTH_AraC"/>
</dbReference>
<dbReference type="FunFam" id="1.10.10.60:FF:000284">
    <property type="entry name" value="Two-component system sensor histidine kinase/response regulator"/>
    <property type="match status" value="1"/>
</dbReference>
<feature type="domain" description="Histidine kinase" evidence="10">
    <location>
        <begin position="869"/>
        <end position="1096"/>
    </location>
</feature>
<organism evidence="12 13">
    <name type="scientific">Pedobacter insulae</name>
    <dbReference type="NCBI Taxonomy" id="414048"/>
    <lineage>
        <taxon>Bacteria</taxon>
        <taxon>Pseudomonadati</taxon>
        <taxon>Bacteroidota</taxon>
        <taxon>Sphingobacteriia</taxon>
        <taxon>Sphingobacteriales</taxon>
        <taxon>Sphingobacteriaceae</taxon>
        <taxon>Pedobacter</taxon>
    </lineage>
</organism>
<dbReference type="Pfam" id="PF07495">
    <property type="entry name" value="Y_Y_Y"/>
    <property type="match status" value="1"/>
</dbReference>
<dbReference type="SMART" id="SM00342">
    <property type="entry name" value="HTH_ARAC"/>
    <property type="match status" value="1"/>
</dbReference>
<dbReference type="CDD" id="cd00075">
    <property type="entry name" value="HATPase"/>
    <property type="match status" value="1"/>
</dbReference>
<dbReference type="OrthoDB" id="9809670at2"/>
<dbReference type="SUPFAM" id="SSF46689">
    <property type="entry name" value="Homeodomain-like"/>
    <property type="match status" value="1"/>
</dbReference>
<dbReference type="Gene3D" id="3.30.565.10">
    <property type="entry name" value="Histidine kinase-like ATPase, C-terminal domain"/>
    <property type="match status" value="1"/>
</dbReference>
<dbReference type="SMART" id="SM00387">
    <property type="entry name" value="HATPase_c"/>
    <property type="match status" value="1"/>
</dbReference>
<dbReference type="SUPFAM" id="SSF55874">
    <property type="entry name" value="ATPase domain of HSP90 chaperone/DNA topoisomerase II/histidine kinase"/>
    <property type="match status" value="1"/>
</dbReference>
<evidence type="ECO:0000256" key="4">
    <source>
        <dbReference type="ARBA" id="ARBA00023015"/>
    </source>
</evidence>
<comment type="catalytic activity">
    <reaction evidence="1">
        <text>ATP + protein L-histidine = ADP + protein N-phospho-L-histidine.</text>
        <dbReference type="EC" id="2.7.13.3"/>
    </reaction>
</comment>
<keyword evidence="8" id="KW-0472">Membrane</keyword>
<dbReference type="GO" id="GO:0043565">
    <property type="term" value="F:sequence-specific DNA binding"/>
    <property type="evidence" value="ECO:0007669"/>
    <property type="project" value="InterPro"/>
</dbReference>
<dbReference type="Pfam" id="PF00512">
    <property type="entry name" value="HisKA"/>
    <property type="match status" value="1"/>
</dbReference>
<evidence type="ECO:0000256" key="8">
    <source>
        <dbReference type="SAM" id="Phobius"/>
    </source>
</evidence>
<keyword evidence="13" id="KW-1185">Reference proteome</keyword>
<dbReference type="InterPro" id="IPR015943">
    <property type="entry name" value="WD40/YVTN_repeat-like_dom_sf"/>
</dbReference>
<dbReference type="SUPFAM" id="SSF63829">
    <property type="entry name" value="Calcium-dependent phosphotriesterase"/>
    <property type="match status" value="2"/>
</dbReference>
<dbReference type="RefSeq" id="WP_090992985.1">
    <property type="nucleotide sequence ID" value="NZ_FOPP01000004.1"/>
</dbReference>
<reference evidence="12 13" key="1">
    <citation type="submission" date="2016-10" db="EMBL/GenBank/DDBJ databases">
        <authorList>
            <person name="de Groot N.N."/>
        </authorList>
    </citation>
    <scope>NUCLEOTIDE SEQUENCE [LARGE SCALE GENOMIC DNA]</scope>
    <source>
        <strain evidence="12 13">DSM 18684</strain>
    </source>
</reference>
<dbReference type="Pfam" id="PF12833">
    <property type="entry name" value="HTH_18"/>
    <property type="match status" value="1"/>
</dbReference>
<keyword evidence="4" id="KW-0805">Transcription regulation</keyword>
<feature type="transmembrane region" description="Helical" evidence="8">
    <location>
        <begin position="12"/>
        <end position="32"/>
    </location>
</feature>
<dbReference type="InterPro" id="IPR004358">
    <property type="entry name" value="Sig_transdc_His_kin-like_C"/>
</dbReference>
<feature type="domain" description="HTH araC/xylS-type" evidence="9">
    <location>
        <begin position="1293"/>
        <end position="1392"/>
    </location>
</feature>
<name>A0A1I2WHV3_9SPHI</name>
<dbReference type="PANTHER" id="PTHR43547:SF2">
    <property type="entry name" value="HYBRID SIGNAL TRANSDUCTION HISTIDINE KINASE C"/>
    <property type="match status" value="1"/>
</dbReference>
<dbReference type="PROSITE" id="PS50110">
    <property type="entry name" value="RESPONSE_REGULATORY"/>
    <property type="match status" value="1"/>
</dbReference>
<dbReference type="GO" id="GO:0003700">
    <property type="term" value="F:DNA-binding transcription factor activity"/>
    <property type="evidence" value="ECO:0007669"/>
    <property type="project" value="InterPro"/>
</dbReference>
<keyword evidence="5" id="KW-0238">DNA-binding</keyword>
<dbReference type="CDD" id="cd00082">
    <property type="entry name" value="HisKA"/>
    <property type="match status" value="1"/>
</dbReference>
<dbReference type="InterPro" id="IPR011006">
    <property type="entry name" value="CheY-like_superfamily"/>
</dbReference>
<dbReference type="InterPro" id="IPR005467">
    <property type="entry name" value="His_kinase_dom"/>
</dbReference>
<dbReference type="Pfam" id="PF00072">
    <property type="entry name" value="Response_reg"/>
    <property type="match status" value="1"/>
</dbReference>
<dbReference type="InterPro" id="IPR036097">
    <property type="entry name" value="HisK_dim/P_sf"/>
</dbReference>
<dbReference type="EC" id="2.7.13.3" evidence="2"/>
<dbReference type="Gene3D" id="3.40.50.2300">
    <property type="match status" value="1"/>
</dbReference>
<evidence type="ECO:0000256" key="6">
    <source>
        <dbReference type="ARBA" id="ARBA00023163"/>
    </source>
</evidence>
<dbReference type="InterPro" id="IPR036890">
    <property type="entry name" value="HATPase_C_sf"/>
</dbReference>
<evidence type="ECO:0000256" key="5">
    <source>
        <dbReference type="ARBA" id="ARBA00023125"/>
    </source>
</evidence>
<feature type="modified residue" description="4-aspartylphosphate" evidence="7">
    <location>
        <position position="1194"/>
    </location>
</feature>
<dbReference type="PRINTS" id="PR00344">
    <property type="entry name" value="BCTRLSENSOR"/>
</dbReference>
<keyword evidence="6" id="KW-0804">Transcription</keyword>
<dbReference type="PROSITE" id="PS00041">
    <property type="entry name" value="HTH_ARAC_FAMILY_1"/>
    <property type="match status" value="1"/>
</dbReference>
<dbReference type="SUPFAM" id="SSF52172">
    <property type="entry name" value="CheY-like"/>
    <property type="match status" value="1"/>
</dbReference>
<evidence type="ECO:0000313" key="12">
    <source>
        <dbReference type="EMBL" id="SFG99916.1"/>
    </source>
</evidence>
<dbReference type="PANTHER" id="PTHR43547">
    <property type="entry name" value="TWO-COMPONENT HISTIDINE KINASE"/>
    <property type="match status" value="1"/>
</dbReference>
<feature type="transmembrane region" description="Helical" evidence="8">
    <location>
        <begin position="815"/>
        <end position="835"/>
    </location>
</feature>
<dbReference type="SUPFAM" id="SSF47384">
    <property type="entry name" value="Homodimeric domain of signal transducing histidine kinase"/>
    <property type="match status" value="1"/>
</dbReference>
<evidence type="ECO:0000259" key="9">
    <source>
        <dbReference type="PROSITE" id="PS01124"/>
    </source>
</evidence>
<dbReference type="Pfam" id="PF02518">
    <property type="entry name" value="HATPase_c"/>
    <property type="match status" value="1"/>
</dbReference>
<dbReference type="InterPro" id="IPR009057">
    <property type="entry name" value="Homeodomain-like_sf"/>
</dbReference>
<proteinExistence type="predicted"/>
<dbReference type="Gene3D" id="2.130.10.10">
    <property type="entry name" value="YVTN repeat-like/Quinoprotein amine dehydrogenase"/>
    <property type="match status" value="2"/>
</dbReference>
<dbReference type="Gene3D" id="1.10.287.130">
    <property type="match status" value="1"/>
</dbReference>
<evidence type="ECO:0000259" key="11">
    <source>
        <dbReference type="PROSITE" id="PS50110"/>
    </source>
</evidence>
<protein>
    <recommendedName>
        <fullName evidence="2">histidine kinase</fullName>
        <ecNumber evidence="2">2.7.13.3</ecNumber>
    </recommendedName>
</protein>
<evidence type="ECO:0000256" key="7">
    <source>
        <dbReference type="PROSITE-ProRule" id="PRU00169"/>
    </source>
</evidence>